<sequence length="320" mass="35006">MCSPTLQTLPPELFHLILSYLPGILASVPNTTGLDQRSLRHIPDLLYNIRIHRHLYLALACTSAELRDSVEDYCKHLIKTYSASSATVKDVFDKRVNVLAGDEKKVQLRRYIKFAANYCAFCGKKCGRRAIFNNLMMCCVKCDRTVWAARMTKTDALRKYKLSAKHLFGDPHNSFLSFPQDASNSTLCSSARPPNSLGPSHTRLTPLKHAIYACCGIDTTMFFVADVEARARLVHGEGYDLIVGGGRRRKAAGGAKDGNAGGKKQKLHSETESGSGTASTSAGTYVPMWISTDGTDDEGRDNRADAGNGKSVISSFGYVV</sequence>
<organism evidence="2 3">
    <name type="scientific">Aulographum hederae CBS 113979</name>
    <dbReference type="NCBI Taxonomy" id="1176131"/>
    <lineage>
        <taxon>Eukaryota</taxon>
        <taxon>Fungi</taxon>
        <taxon>Dikarya</taxon>
        <taxon>Ascomycota</taxon>
        <taxon>Pezizomycotina</taxon>
        <taxon>Dothideomycetes</taxon>
        <taxon>Pleosporomycetidae</taxon>
        <taxon>Aulographales</taxon>
        <taxon>Aulographaceae</taxon>
    </lineage>
</organism>
<name>A0A6G1H845_9PEZI</name>
<dbReference type="Proteomes" id="UP000800041">
    <property type="component" value="Unassembled WGS sequence"/>
</dbReference>
<reference evidence="2" key="1">
    <citation type="journal article" date="2020" name="Stud. Mycol.">
        <title>101 Dothideomycetes genomes: a test case for predicting lifestyles and emergence of pathogens.</title>
        <authorList>
            <person name="Haridas S."/>
            <person name="Albert R."/>
            <person name="Binder M."/>
            <person name="Bloem J."/>
            <person name="Labutti K."/>
            <person name="Salamov A."/>
            <person name="Andreopoulos B."/>
            <person name="Baker S."/>
            <person name="Barry K."/>
            <person name="Bills G."/>
            <person name="Bluhm B."/>
            <person name="Cannon C."/>
            <person name="Castanera R."/>
            <person name="Culley D."/>
            <person name="Daum C."/>
            <person name="Ezra D."/>
            <person name="Gonzalez J."/>
            <person name="Henrissat B."/>
            <person name="Kuo A."/>
            <person name="Liang C."/>
            <person name="Lipzen A."/>
            <person name="Lutzoni F."/>
            <person name="Magnuson J."/>
            <person name="Mondo S."/>
            <person name="Nolan M."/>
            <person name="Ohm R."/>
            <person name="Pangilinan J."/>
            <person name="Park H.-J."/>
            <person name="Ramirez L."/>
            <person name="Alfaro M."/>
            <person name="Sun H."/>
            <person name="Tritt A."/>
            <person name="Yoshinaga Y."/>
            <person name="Zwiers L.-H."/>
            <person name="Turgeon B."/>
            <person name="Goodwin S."/>
            <person name="Spatafora J."/>
            <person name="Crous P."/>
            <person name="Grigoriev I."/>
        </authorList>
    </citation>
    <scope>NUCLEOTIDE SEQUENCE</scope>
    <source>
        <strain evidence="2">CBS 113979</strain>
    </source>
</reference>
<accession>A0A6G1H845</accession>
<gene>
    <name evidence="2" type="ORF">K402DRAFT_418608</name>
</gene>
<proteinExistence type="predicted"/>
<evidence type="ECO:0000313" key="3">
    <source>
        <dbReference type="Proteomes" id="UP000800041"/>
    </source>
</evidence>
<dbReference type="AlphaFoldDB" id="A0A6G1H845"/>
<feature type="compositionally biased region" description="Low complexity" evidence="1">
    <location>
        <begin position="272"/>
        <end position="284"/>
    </location>
</feature>
<keyword evidence="3" id="KW-1185">Reference proteome</keyword>
<dbReference type="OrthoDB" id="5313288at2759"/>
<dbReference type="EMBL" id="ML977145">
    <property type="protein sequence ID" value="KAF1989325.1"/>
    <property type="molecule type" value="Genomic_DNA"/>
</dbReference>
<feature type="region of interest" description="Disordered" evidence="1">
    <location>
        <begin position="250"/>
        <end position="308"/>
    </location>
</feature>
<protein>
    <submittedName>
        <fullName evidence="2">Uncharacterized protein</fullName>
    </submittedName>
</protein>
<evidence type="ECO:0000313" key="2">
    <source>
        <dbReference type="EMBL" id="KAF1989325.1"/>
    </source>
</evidence>
<evidence type="ECO:0000256" key="1">
    <source>
        <dbReference type="SAM" id="MobiDB-lite"/>
    </source>
</evidence>